<name>A0A9N8YP99_FUNMO</name>
<dbReference type="AlphaFoldDB" id="A0A9N8YP99"/>
<sequence length="67" mass="7877">MVTNLERMISFPHPYIGVRNPKLPWGLWGDFYKPPHRPPHRFTLPGKAAKNHQALIRKYHILNTSFS</sequence>
<proteinExistence type="predicted"/>
<gene>
    <name evidence="1" type="ORF">FMOSSE_LOCUS524</name>
</gene>
<reference evidence="1" key="1">
    <citation type="submission" date="2021-06" db="EMBL/GenBank/DDBJ databases">
        <authorList>
            <person name="Kallberg Y."/>
            <person name="Tangrot J."/>
            <person name="Rosling A."/>
        </authorList>
    </citation>
    <scope>NUCLEOTIDE SEQUENCE</scope>
    <source>
        <strain evidence="1">87-6 pot B 2015</strain>
    </source>
</reference>
<evidence type="ECO:0000313" key="2">
    <source>
        <dbReference type="Proteomes" id="UP000789375"/>
    </source>
</evidence>
<comment type="caution">
    <text evidence="1">The sequence shown here is derived from an EMBL/GenBank/DDBJ whole genome shotgun (WGS) entry which is preliminary data.</text>
</comment>
<keyword evidence="2" id="KW-1185">Reference proteome</keyword>
<organism evidence="1 2">
    <name type="scientific">Funneliformis mosseae</name>
    <name type="common">Endomycorrhizal fungus</name>
    <name type="synonym">Glomus mosseae</name>
    <dbReference type="NCBI Taxonomy" id="27381"/>
    <lineage>
        <taxon>Eukaryota</taxon>
        <taxon>Fungi</taxon>
        <taxon>Fungi incertae sedis</taxon>
        <taxon>Mucoromycota</taxon>
        <taxon>Glomeromycotina</taxon>
        <taxon>Glomeromycetes</taxon>
        <taxon>Glomerales</taxon>
        <taxon>Glomeraceae</taxon>
        <taxon>Funneliformis</taxon>
    </lineage>
</organism>
<dbReference type="EMBL" id="CAJVPP010000049">
    <property type="protein sequence ID" value="CAG8437565.1"/>
    <property type="molecule type" value="Genomic_DNA"/>
</dbReference>
<accession>A0A9N8YP99</accession>
<dbReference type="Proteomes" id="UP000789375">
    <property type="component" value="Unassembled WGS sequence"/>
</dbReference>
<protein>
    <submittedName>
        <fullName evidence="1">11905_t:CDS:1</fullName>
    </submittedName>
</protein>
<evidence type="ECO:0000313" key="1">
    <source>
        <dbReference type="EMBL" id="CAG8437565.1"/>
    </source>
</evidence>